<protein>
    <submittedName>
        <fullName evidence="1">Uncharacterized protein</fullName>
    </submittedName>
</protein>
<dbReference type="EMBL" id="RKHJ01000001">
    <property type="protein sequence ID" value="ROR64709.1"/>
    <property type="molecule type" value="Genomic_DNA"/>
</dbReference>
<dbReference type="RefSeq" id="WP_123695887.1">
    <property type="nucleotide sequence ID" value="NZ_RKHJ01000001.1"/>
</dbReference>
<proteinExistence type="predicted"/>
<sequence length="78" mass="9010">MRERYDRLVADAARYVDSERDEVNEQHVVAGLFRAARDVERVEGHDTRPVMRVVLERFELDYFGASPARPEIYGTSAP</sequence>
<organism evidence="1 2">
    <name type="scientific">Agrococcus jenensis</name>
    <dbReference type="NCBI Taxonomy" id="46353"/>
    <lineage>
        <taxon>Bacteria</taxon>
        <taxon>Bacillati</taxon>
        <taxon>Actinomycetota</taxon>
        <taxon>Actinomycetes</taxon>
        <taxon>Micrococcales</taxon>
        <taxon>Microbacteriaceae</taxon>
        <taxon>Agrococcus</taxon>
    </lineage>
</organism>
<comment type="caution">
    <text evidence="1">The sequence shown here is derived from an EMBL/GenBank/DDBJ whole genome shotgun (WGS) entry which is preliminary data.</text>
</comment>
<reference evidence="1 2" key="1">
    <citation type="submission" date="2018-11" db="EMBL/GenBank/DDBJ databases">
        <title>Sequencing the genomes of 1000 actinobacteria strains.</title>
        <authorList>
            <person name="Klenk H.-P."/>
        </authorList>
    </citation>
    <scope>NUCLEOTIDE SEQUENCE [LARGE SCALE GENOMIC DNA]</scope>
    <source>
        <strain evidence="1 2">DSM 9580</strain>
    </source>
</reference>
<gene>
    <name evidence="1" type="ORF">EDD26_0055</name>
</gene>
<keyword evidence="2" id="KW-1185">Reference proteome</keyword>
<evidence type="ECO:0000313" key="2">
    <source>
        <dbReference type="Proteomes" id="UP000275456"/>
    </source>
</evidence>
<name>A0A3N2ANS0_9MICO</name>
<evidence type="ECO:0000313" key="1">
    <source>
        <dbReference type="EMBL" id="ROR64709.1"/>
    </source>
</evidence>
<accession>A0A3N2ANS0</accession>
<dbReference type="Proteomes" id="UP000275456">
    <property type="component" value="Unassembled WGS sequence"/>
</dbReference>
<dbReference type="AlphaFoldDB" id="A0A3N2ANS0"/>